<dbReference type="OrthoDB" id="5394791at2759"/>
<evidence type="ECO:0000313" key="2">
    <source>
        <dbReference type="EMBL" id="OBU01254.1"/>
    </source>
</evidence>
<name>A0A2P2SWT2_9PEZI</name>
<feature type="chain" id="PRO_5015152397" evidence="1">
    <location>
        <begin position="20"/>
        <end position="120"/>
    </location>
</feature>
<reference evidence="2 3" key="1">
    <citation type="submission" date="2016-03" db="EMBL/GenBank/DDBJ databases">
        <title>Comparative genomics of Pseudogymnoascus destructans, the fungus causing white-nose syndrome of bats.</title>
        <authorList>
            <person name="Palmer J.M."/>
            <person name="Drees K.P."/>
            <person name="Foster J.T."/>
            <person name="Lindner D.L."/>
        </authorList>
    </citation>
    <scope>NUCLEOTIDE SEQUENCE [LARGE SCALE GENOMIC DNA]</scope>
    <source>
        <strain evidence="2 3">UAMH 10579</strain>
    </source>
</reference>
<dbReference type="Proteomes" id="UP000091956">
    <property type="component" value="Unassembled WGS sequence"/>
</dbReference>
<keyword evidence="3" id="KW-1185">Reference proteome</keyword>
<dbReference type="GeneID" id="28833704"/>
<evidence type="ECO:0000256" key="1">
    <source>
        <dbReference type="SAM" id="SignalP"/>
    </source>
</evidence>
<reference evidence="3" key="2">
    <citation type="journal article" date="2018" name="Nat. Commun.">
        <title>Extreme sensitivity to ultraviolet light in the fungal pathogen causing white-nose syndrome of bats.</title>
        <authorList>
            <person name="Palmer J.M."/>
            <person name="Drees K.P."/>
            <person name="Foster J.T."/>
            <person name="Lindner D.L."/>
        </authorList>
    </citation>
    <scope>NUCLEOTIDE SEQUENCE [LARGE SCALE GENOMIC DNA]</scope>
    <source>
        <strain evidence="3">UAMH 10579</strain>
    </source>
</reference>
<gene>
    <name evidence="2" type="ORF">VE01_00318</name>
</gene>
<proteinExistence type="predicted"/>
<feature type="signal peptide" evidence="1">
    <location>
        <begin position="1"/>
        <end position="19"/>
    </location>
</feature>
<accession>A0A2P2SWT2</accession>
<evidence type="ECO:0000313" key="3">
    <source>
        <dbReference type="Proteomes" id="UP000091956"/>
    </source>
</evidence>
<organism evidence="2 3">
    <name type="scientific">Pseudogymnoascus verrucosus</name>
    <dbReference type="NCBI Taxonomy" id="342668"/>
    <lineage>
        <taxon>Eukaryota</taxon>
        <taxon>Fungi</taxon>
        <taxon>Dikarya</taxon>
        <taxon>Ascomycota</taxon>
        <taxon>Pezizomycotina</taxon>
        <taxon>Leotiomycetes</taxon>
        <taxon>Thelebolales</taxon>
        <taxon>Thelebolaceae</taxon>
        <taxon>Pseudogymnoascus</taxon>
    </lineage>
</organism>
<sequence>MQLIKVALLFAPLLAVASAIVDDSPHDVEAKIKRDQDLKNRGFDTRSLGLEKRDCEKNGCKCAKNTPQGVYCGLCKAVIESGTGGFYTRDSFECGPSGACCNYGSTSVCKTGNYAGSCPR</sequence>
<protein>
    <submittedName>
        <fullName evidence="2">Uncharacterized protein</fullName>
    </submittedName>
</protein>
<keyword evidence="1" id="KW-0732">Signal</keyword>
<dbReference type="AlphaFoldDB" id="A0A2P2SWT2"/>
<dbReference type="RefSeq" id="XP_018134986.1">
    <property type="nucleotide sequence ID" value="XM_018269850.2"/>
</dbReference>
<dbReference type="EMBL" id="KV460206">
    <property type="protein sequence ID" value="OBU01254.1"/>
    <property type="molecule type" value="Genomic_DNA"/>
</dbReference>